<gene>
    <name evidence="1" type="ORF">ACFQ1U_03625</name>
</gene>
<keyword evidence="2" id="KW-1185">Reference proteome</keyword>
<comment type="caution">
    <text evidence="1">The sequence shown here is derived from an EMBL/GenBank/DDBJ whole genome shotgun (WGS) entry which is preliminary data.</text>
</comment>
<sequence length="133" mass="14822">MKIIISSFCFVILLFVGCSDTKSIIDKKEATDQETDQQELITLFSDIKTEAESISCINANEWSFTAYGSKACGGPQGYIAYPKSNETSFLEKVTIYTNLEKAYNKKWNIFSTCDIAAKPTGVECKNGKPNLIY</sequence>
<protein>
    <recommendedName>
        <fullName evidence="3">Lipoprotein</fullName>
    </recommendedName>
</protein>
<dbReference type="RefSeq" id="WP_386105413.1">
    <property type="nucleotide sequence ID" value="NZ_JBHTJR010000020.1"/>
</dbReference>
<dbReference type="PROSITE" id="PS51257">
    <property type="entry name" value="PROKAR_LIPOPROTEIN"/>
    <property type="match status" value="1"/>
</dbReference>
<dbReference type="Proteomes" id="UP001597062">
    <property type="component" value="Unassembled WGS sequence"/>
</dbReference>
<dbReference type="EMBL" id="JBHTJR010000020">
    <property type="protein sequence ID" value="MFD0992285.1"/>
    <property type="molecule type" value="Genomic_DNA"/>
</dbReference>
<accession>A0ABW3JQX5</accession>
<reference evidence="2" key="1">
    <citation type="journal article" date="2019" name="Int. J. Syst. Evol. Microbiol.">
        <title>The Global Catalogue of Microorganisms (GCM) 10K type strain sequencing project: providing services to taxonomists for standard genome sequencing and annotation.</title>
        <authorList>
            <consortium name="The Broad Institute Genomics Platform"/>
            <consortium name="The Broad Institute Genome Sequencing Center for Infectious Disease"/>
            <person name="Wu L."/>
            <person name="Ma J."/>
        </authorList>
    </citation>
    <scope>NUCLEOTIDE SEQUENCE [LARGE SCALE GENOMIC DNA]</scope>
    <source>
        <strain evidence="2">CCUG 60527</strain>
    </source>
</reference>
<organism evidence="1 2">
    <name type="scientific">Tenacibaculum geojense</name>
    <dbReference type="NCBI Taxonomy" id="915352"/>
    <lineage>
        <taxon>Bacteria</taxon>
        <taxon>Pseudomonadati</taxon>
        <taxon>Bacteroidota</taxon>
        <taxon>Flavobacteriia</taxon>
        <taxon>Flavobacteriales</taxon>
        <taxon>Flavobacteriaceae</taxon>
        <taxon>Tenacibaculum</taxon>
    </lineage>
</organism>
<evidence type="ECO:0008006" key="3">
    <source>
        <dbReference type="Google" id="ProtNLM"/>
    </source>
</evidence>
<evidence type="ECO:0000313" key="1">
    <source>
        <dbReference type="EMBL" id="MFD0992285.1"/>
    </source>
</evidence>
<evidence type="ECO:0000313" key="2">
    <source>
        <dbReference type="Proteomes" id="UP001597062"/>
    </source>
</evidence>
<name>A0ABW3JQX5_9FLAO</name>
<proteinExistence type="predicted"/>